<dbReference type="KEGG" id="aten:116299629"/>
<evidence type="ECO:0000256" key="12">
    <source>
        <dbReference type="SAM" id="Coils"/>
    </source>
</evidence>
<evidence type="ECO:0000259" key="14">
    <source>
        <dbReference type="PROSITE" id="PS50206"/>
    </source>
</evidence>
<dbReference type="GO" id="GO:0005524">
    <property type="term" value="F:ATP binding"/>
    <property type="evidence" value="ECO:0007669"/>
    <property type="project" value="UniProtKB-KW"/>
</dbReference>
<feature type="binding site" evidence="11">
    <location>
        <position position="134"/>
    </location>
    <ligand>
        <name>ATP</name>
        <dbReference type="ChEBI" id="CHEBI:30616"/>
    </ligand>
</feature>
<keyword evidence="8 11" id="KW-0067">ATP-binding</keyword>
<comment type="pathway">
    <text evidence="11">tRNA modification; 5-methoxycarbonylmethyl-2-thiouridine-tRNA biosynthesis.</text>
</comment>
<sequence>MADDEDVLRLEEKIAQKTRELEILKNALREKEKRKGLDQERLKDSTYVKDSLPKSDIARYSRQLILPEIGVQGQKKLKNASVLIVGTGGLGCPAALYLAAAGVGCIGLVDYDDVDLSNLHRQVLHSEERVNTPKVLSGKQALNNLNSKATVNTYDIQLGSSNALEIISKYDVVVDASDNVATRYLLNDACVICKKPLVSGSALRFEGQLTVYNHEDGPCYRCLFPNPPPPETVGNCSDNGVLGAVPGVIGTLQAIEVIKIICGLKSSFAQKMLVFDALEGRFLQVKLRNKKISCCVCGEEPTINELIDYEEFCGASATDKTKSLDIIKSTSRITAKEYKDILKSDTPHILLDVREPVELEICCLPNAYNVPLRQLSAEGTLDTLHEKILSDSHDQDPIQVFVVCKQGNDSQKAVKVLQKSIETQTPEETSPSTSITKDSNTQHTGHKKVDLNQKIKVKDIKGGLLAWAKQVDNDFPVY</sequence>
<comment type="subcellular location">
    <subcellularLocation>
        <location evidence="1">Cytoplasm</location>
        <location evidence="1">Cytosol</location>
    </subcellularLocation>
</comment>
<dbReference type="GO" id="GO:0004792">
    <property type="term" value="F:thiosulfate-cyanide sulfurtransferase activity"/>
    <property type="evidence" value="ECO:0007669"/>
    <property type="project" value="TreeGrafter"/>
</dbReference>
<dbReference type="Pfam" id="PF00581">
    <property type="entry name" value="Rhodanese"/>
    <property type="match status" value="1"/>
</dbReference>
<dbReference type="RefSeq" id="XP_031564173.1">
    <property type="nucleotide sequence ID" value="XM_031708313.1"/>
</dbReference>
<evidence type="ECO:0000313" key="15">
    <source>
        <dbReference type="Proteomes" id="UP000515163"/>
    </source>
</evidence>
<reference evidence="16" key="1">
    <citation type="submission" date="2025-08" db="UniProtKB">
        <authorList>
            <consortium name="RefSeq"/>
        </authorList>
    </citation>
    <scope>IDENTIFICATION</scope>
    <source>
        <tissue evidence="16">Tentacle</tissue>
    </source>
</reference>
<keyword evidence="7 11" id="KW-0862">Zinc</keyword>
<dbReference type="OrthoDB" id="10261062at2759"/>
<evidence type="ECO:0000256" key="4">
    <source>
        <dbReference type="ARBA" id="ARBA00022694"/>
    </source>
</evidence>
<dbReference type="AlphaFoldDB" id="A0A6P8I810"/>
<comment type="similarity">
    <text evidence="11">In the N-terminal section; belongs to the HesA/MoeB/ThiF family. UBA4 subfamily.</text>
</comment>
<dbReference type="InterPro" id="IPR036873">
    <property type="entry name" value="Rhodanese-like_dom_sf"/>
</dbReference>
<keyword evidence="12" id="KW-0175">Coiled coil</keyword>
<dbReference type="InterPro" id="IPR000594">
    <property type="entry name" value="ThiF_NAD_FAD-bd"/>
</dbReference>
<evidence type="ECO:0000256" key="11">
    <source>
        <dbReference type="HAMAP-Rule" id="MF_03049"/>
    </source>
</evidence>
<feature type="binding site" evidence="11">
    <location>
        <position position="219"/>
    </location>
    <ligand>
        <name>Zn(2+)</name>
        <dbReference type="ChEBI" id="CHEBI:29105"/>
    </ligand>
</feature>
<dbReference type="InterPro" id="IPR028885">
    <property type="entry name" value="MOCS3/Uba4"/>
</dbReference>
<dbReference type="Proteomes" id="UP000515163">
    <property type="component" value="Unplaced"/>
</dbReference>
<keyword evidence="2 11" id="KW-0963">Cytoplasm</keyword>
<feature type="region of interest" description="Disordered" evidence="13">
    <location>
        <begin position="421"/>
        <end position="450"/>
    </location>
</feature>
<feature type="binding site" evidence="11">
    <location>
        <position position="294"/>
    </location>
    <ligand>
        <name>Zn(2+)</name>
        <dbReference type="ChEBI" id="CHEBI:29105"/>
    </ligand>
</feature>
<dbReference type="Pfam" id="PF00899">
    <property type="entry name" value="ThiF"/>
    <property type="match status" value="1"/>
</dbReference>
<keyword evidence="3 11" id="KW-0808">Transferase</keyword>
<feature type="binding site" evidence="11">
    <location>
        <position position="89"/>
    </location>
    <ligand>
        <name>ATP</name>
        <dbReference type="ChEBI" id="CHEBI:30616"/>
    </ligand>
</feature>
<proteinExistence type="inferred from homology"/>
<dbReference type="PANTHER" id="PTHR10953:SF102">
    <property type="entry name" value="ADENYLYLTRANSFERASE AND SULFURTRANSFERASE MOCS3"/>
    <property type="match status" value="1"/>
</dbReference>
<evidence type="ECO:0000256" key="10">
    <source>
        <dbReference type="ARBA" id="ARBA00023268"/>
    </source>
</evidence>
<accession>A0A6P8I810</accession>
<dbReference type="UniPathway" id="UPA00988"/>
<dbReference type="GO" id="GO:0032447">
    <property type="term" value="P:protein urmylation"/>
    <property type="evidence" value="ECO:0007669"/>
    <property type="project" value="TreeGrafter"/>
</dbReference>
<dbReference type="GO" id="GO:0046872">
    <property type="term" value="F:metal ion binding"/>
    <property type="evidence" value="ECO:0007669"/>
    <property type="project" value="UniProtKB-KW"/>
</dbReference>
<keyword evidence="4 11" id="KW-0819">tRNA processing</keyword>
<dbReference type="GO" id="GO:0042292">
    <property type="term" value="F:URM1 activating enzyme activity"/>
    <property type="evidence" value="ECO:0007669"/>
    <property type="project" value="TreeGrafter"/>
</dbReference>
<dbReference type="EC" id="2.8.1.-" evidence="11"/>
<evidence type="ECO:0000313" key="16">
    <source>
        <dbReference type="RefSeq" id="XP_031564173.1"/>
    </source>
</evidence>
<dbReference type="Gene3D" id="3.40.250.10">
    <property type="entry name" value="Rhodanese-like domain"/>
    <property type="match status" value="1"/>
</dbReference>
<name>A0A6P8I810_ACTTE</name>
<dbReference type="CDD" id="cd00757">
    <property type="entry name" value="ThiF_MoeB_HesA_family"/>
    <property type="match status" value="1"/>
</dbReference>
<dbReference type="Gene3D" id="3.40.50.720">
    <property type="entry name" value="NAD(P)-binding Rossmann-like Domain"/>
    <property type="match status" value="1"/>
</dbReference>
<feature type="binding site" evidence="11">
    <location>
        <position position="297"/>
    </location>
    <ligand>
        <name>Zn(2+)</name>
        <dbReference type="ChEBI" id="CHEBI:29105"/>
    </ligand>
</feature>
<feature type="domain" description="Rhodanese" evidence="14">
    <location>
        <begin position="344"/>
        <end position="476"/>
    </location>
</feature>
<dbReference type="PROSITE" id="PS50206">
    <property type="entry name" value="RHODANESE_3"/>
    <property type="match status" value="1"/>
</dbReference>
<dbReference type="HAMAP" id="MF_03049">
    <property type="entry name" value="MOCS3_Uba4"/>
    <property type="match status" value="1"/>
</dbReference>
<evidence type="ECO:0000256" key="6">
    <source>
        <dbReference type="ARBA" id="ARBA00022741"/>
    </source>
</evidence>
<dbReference type="GO" id="GO:0006777">
    <property type="term" value="P:Mo-molybdopterin cofactor biosynthetic process"/>
    <property type="evidence" value="ECO:0007669"/>
    <property type="project" value="UniProtKB-UniRule"/>
</dbReference>
<organism evidence="15 16">
    <name type="scientific">Actinia tenebrosa</name>
    <name type="common">Australian red waratah sea anemone</name>
    <dbReference type="NCBI Taxonomy" id="6105"/>
    <lineage>
        <taxon>Eukaryota</taxon>
        <taxon>Metazoa</taxon>
        <taxon>Cnidaria</taxon>
        <taxon>Anthozoa</taxon>
        <taxon>Hexacorallia</taxon>
        <taxon>Actiniaria</taxon>
        <taxon>Actiniidae</taxon>
        <taxon>Actinia</taxon>
    </lineage>
</organism>
<keyword evidence="15" id="KW-1185">Reference proteome</keyword>
<protein>
    <recommendedName>
        <fullName evidence="11">Adenylyltransferase and sulfurtransferase MOCS3 homolog</fullName>
    </recommendedName>
    <alternativeName>
        <fullName evidence="11">UBA4 homolog</fullName>
    </alternativeName>
    <alternativeName>
        <fullName evidence="11">Ubiquitin-like protein activator 4 homolog</fullName>
    </alternativeName>
    <domain>
        <recommendedName>
            <fullName evidence="11">Adenylyltransferase</fullName>
            <ecNumber evidence="11">2.7.7.-</ecNumber>
        </recommendedName>
    </domain>
    <domain>
        <recommendedName>
            <fullName evidence="11">Sulfurtransferase</fullName>
            <ecNumber evidence="11">2.8.1.-</ecNumber>
        </recommendedName>
    </domain>
</protein>
<comment type="function">
    <text evidence="11">Plays a central role in 2-thiolation of mcm(5)S(2)U at tRNA wobble positions of cytosolic tRNA(Lys), tRNA(Glu) and tRNA(Gln). Acts by mediating the C-terminal thiocarboxylation of the sulfur carrier URM1. Its N-terminus first activates URM1 as acyl-adenylate (-COAMP), then the persulfide sulfur on the catalytic cysteine is transferred to URM1 to form thiocarboxylation (-COSH) of its C-terminus. The reaction probably involves hydrogen sulfide that is generated from the persulfide intermediate and that acts as nucleophile towards URM1. Subsequently, a transient disulfide bond is formed. Does not use thiosulfate as sulfur donor; NFS1 probably acting as a sulfur donor for thiocarboxylation reactions.</text>
</comment>
<feature type="coiled-coil region" evidence="12">
    <location>
        <begin position="7"/>
        <end position="34"/>
    </location>
</feature>
<evidence type="ECO:0000256" key="13">
    <source>
        <dbReference type="SAM" id="MobiDB-lite"/>
    </source>
</evidence>
<dbReference type="InParanoid" id="A0A6P8I810"/>
<dbReference type="SUPFAM" id="SSF69572">
    <property type="entry name" value="Activating enzymes of the ubiquitin-like proteins"/>
    <property type="match status" value="1"/>
</dbReference>
<evidence type="ECO:0000256" key="9">
    <source>
        <dbReference type="ARBA" id="ARBA00023150"/>
    </source>
</evidence>
<dbReference type="GO" id="GO:0002143">
    <property type="term" value="P:tRNA wobble position uridine thiolation"/>
    <property type="evidence" value="ECO:0007669"/>
    <property type="project" value="InterPro"/>
</dbReference>
<dbReference type="InterPro" id="IPR001763">
    <property type="entry name" value="Rhodanese-like_dom"/>
</dbReference>
<evidence type="ECO:0000256" key="2">
    <source>
        <dbReference type="ARBA" id="ARBA00022490"/>
    </source>
</evidence>
<keyword evidence="9 11" id="KW-0501">Molybdenum cofactor biosynthesis</keyword>
<feature type="active site" description="Cysteine persulfide intermediate; for sulfurtransferase activity" evidence="11">
    <location>
        <position position="404"/>
    </location>
</feature>
<keyword evidence="6 11" id="KW-0547">Nucleotide-binding</keyword>
<evidence type="ECO:0000256" key="5">
    <source>
        <dbReference type="ARBA" id="ARBA00022723"/>
    </source>
</evidence>
<evidence type="ECO:0000256" key="8">
    <source>
        <dbReference type="ARBA" id="ARBA00022840"/>
    </source>
</evidence>
<dbReference type="InterPro" id="IPR035985">
    <property type="entry name" value="Ubiquitin-activating_enz"/>
</dbReference>
<dbReference type="GeneID" id="116299629"/>
<feature type="binding site" evidence="11">
    <location>
        <position position="222"/>
    </location>
    <ligand>
        <name>Zn(2+)</name>
        <dbReference type="ChEBI" id="CHEBI:29105"/>
    </ligand>
</feature>
<feature type="binding site" evidence="11">
    <location>
        <position position="110"/>
    </location>
    <ligand>
        <name>ATP</name>
        <dbReference type="ChEBI" id="CHEBI:30616"/>
    </ligand>
</feature>
<comment type="cofactor">
    <cofactor evidence="11">
        <name>Zn(2+)</name>
        <dbReference type="ChEBI" id="CHEBI:29105"/>
    </cofactor>
    <text evidence="11">Binds 1 zinc ion per subunit.</text>
</comment>
<evidence type="ECO:0000256" key="7">
    <source>
        <dbReference type="ARBA" id="ARBA00022833"/>
    </source>
</evidence>
<evidence type="ECO:0000256" key="1">
    <source>
        <dbReference type="ARBA" id="ARBA00004514"/>
    </source>
</evidence>
<dbReference type="InterPro" id="IPR045886">
    <property type="entry name" value="ThiF/MoeB/HesA"/>
</dbReference>
<feature type="compositionally biased region" description="Low complexity" evidence="13">
    <location>
        <begin position="421"/>
        <end position="436"/>
    </location>
</feature>
<keyword evidence="5 11" id="KW-0479">Metal-binding</keyword>
<dbReference type="SMART" id="SM00450">
    <property type="entry name" value="RHOD"/>
    <property type="match status" value="1"/>
</dbReference>
<dbReference type="GO" id="GO:0005829">
    <property type="term" value="C:cytosol"/>
    <property type="evidence" value="ECO:0007669"/>
    <property type="project" value="UniProtKB-SubCell"/>
</dbReference>
<dbReference type="FunCoup" id="A0A6P8I810">
    <property type="interactions" value="1091"/>
</dbReference>
<gene>
    <name evidence="16" type="primary">LOC116299629</name>
</gene>
<feature type="active site" description="Glycyl thioester intermediate; for adenylyltransferase activity" evidence="11">
    <location>
        <position position="236"/>
    </location>
</feature>
<dbReference type="EC" id="2.7.7.-" evidence="11"/>
<evidence type="ECO:0000256" key="3">
    <source>
        <dbReference type="ARBA" id="ARBA00022679"/>
    </source>
</evidence>
<dbReference type="GO" id="GO:0070566">
    <property type="term" value="F:adenylyltransferase activity"/>
    <property type="evidence" value="ECO:0007669"/>
    <property type="project" value="InterPro"/>
</dbReference>
<dbReference type="FunFam" id="3.40.50.720:FF:000206">
    <property type="entry name" value="Adenylyltransferase and sulfurtransferase MOCS3"/>
    <property type="match status" value="1"/>
</dbReference>
<feature type="binding site" evidence="11">
    <location>
        <begin position="117"/>
        <end position="121"/>
    </location>
    <ligand>
        <name>ATP</name>
        <dbReference type="ChEBI" id="CHEBI:30616"/>
    </ligand>
</feature>
<dbReference type="PANTHER" id="PTHR10953">
    <property type="entry name" value="UBIQUITIN-ACTIVATING ENZYME E1"/>
    <property type="match status" value="1"/>
</dbReference>
<feature type="binding site" evidence="11">
    <location>
        <begin position="178"/>
        <end position="179"/>
    </location>
    <ligand>
        <name>ATP</name>
        <dbReference type="ChEBI" id="CHEBI:30616"/>
    </ligand>
</feature>
<dbReference type="NCBIfam" id="NF004281">
    <property type="entry name" value="PRK05690.1"/>
    <property type="match status" value="1"/>
</dbReference>
<keyword evidence="10 11" id="KW-0511">Multifunctional enzyme</keyword>